<name>A0A916JN98_9FLAO</name>
<dbReference type="PROSITE" id="PS00737">
    <property type="entry name" value="THIOLASE_2"/>
    <property type="match status" value="1"/>
</dbReference>
<dbReference type="SUPFAM" id="SSF53901">
    <property type="entry name" value="Thiolase-like"/>
    <property type="match status" value="2"/>
</dbReference>
<dbReference type="PROSITE" id="PS00099">
    <property type="entry name" value="THIOLASE_3"/>
    <property type="match status" value="1"/>
</dbReference>
<evidence type="ECO:0000259" key="9">
    <source>
        <dbReference type="Pfam" id="PF02803"/>
    </source>
</evidence>
<dbReference type="InterPro" id="IPR016039">
    <property type="entry name" value="Thiolase-like"/>
</dbReference>
<dbReference type="InterPro" id="IPR020617">
    <property type="entry name" value="Thiolase_C"/>
</dbReference>
<dbReference type="InterPro" id="IPR020610">
    <property type="entry name" value="Thiolase_AS"/>
</dbReference>
<dbReference type="Pfam" id="PF00108">
    <property type="entry name" value="Thiolase_N"/>
    <property type="match status" value="1"/>
</dbReference>
<evidence type="ECO:0000256" key="4">
    <source>
        <dbReference type="ARBA" id="ARBA00023315"/>
    </source>
</evidence>
<dbReference type="EC" id="2.3.1.16" evidence="5"/>
<protein>
    <recommendedName>
        <fullName evidence="5">acetyl-CoA C-acyltransferase</fullName>
        <ecNumber evidence="5">2.3.1.16</ecNumber>
    </recommendedName>
</protein>
<sequence length="391" mass="41908">MKTAYIVAGYRTAVGKAPRGLFRFTRPDDLAADVVKHLMKDFPNLDPERIDDVIVGNATPEAEQGLNIGRMISLMGLNSENVPGMTVNRYCSSGLQTIAIAASQIASGSADCIIAGGVEVMSGMPFGGWRIVPNAKVGKEHPDWYWGMGLTAEEVAKRYNVSREDQDKFALSSQEKALAANASGRFKDDIVPITVKEVYLDENEKRQEREYVVDTDEGPRASTLEGLGKLRPVFAQGGTVTAGNSSQTSDGAAFVMVMSEEMVKELGVEPIARLVNFSVVGLEPKVMGMGPLYAIPKALKKAGMELNQIEQFEINEAFASQAVACVRELGIDPNLVNVNGGAIALGHPLGCTGAKLTVQLLNEMKKRDQKHGIVSMCVGTGQGAAGIFELL</sequence>
<feature type="active site" description="Acyl-thioester intermediate" evidence="6">
    <location>
        <position position="91"/>
    </location>
</feature>
<dbReference type="Gene3D" id="3.40.47.10">
    <property type="match status" value="1"/>
</dbReference>
<keyword evidence="11" id="KW-1185">Reference proteome</keyword>
<dbReference type="GO" id="GO:0003988">
    <property type="term" value="F:acetyl-CoA C-acyltransferase activity"/>
    <property type="evidence" value="ECO:0007669"/>
    <property type="project" value="UniProtKB-EC"/>
</dbReference>
<evidence type="ECO:0000256" key="5">
    <source>
        <dbReference type="ARBA" id="ARBA00024073"/>
    </source>
</evidence>
<feature type="domain" description="Thiolase C-terminal" evidence="9">
    <location>
        <begin position="269"/>
        <end position="389"/>
    </location>
</feature>
<evidence type="ECO:0000256" key="6">
    <source>
        <dbReference type="PIRSR" id="PIRSR000429-1"/>
    </source>
</evidence>
<evidence type="ECO:0000256" key="7">
    <source>
        <dbReference type="RuleBase" id="RU003557"/>
    </source>
</evidence>
<dbReference type="InterPro" id="IPR020613">
    <property type="entry name" value="Thiolase_CS"/>
</dbReference>
<dbReference type="CDD" id="cd00751">
    <property type="entry name" value="thiolase"/>
    <property type="match status" value="1"/>
</dbReference>
<dbReference type="GO" id="GO:0010124">
    <property type="term" value="P:phenylacetate catabolic process"/>
    <property type="evidence" value="ECO:0007669"/>
    <property type="project" value="TreeGrafter"/>
</dbReference>
<evidence type="ECO:0000313" key="11">
    <source>
        <dbReference type="Proteomes" id="UP000683507"/>
    </source>
</evidence>
<keyword evidence="3 7" id="KW-0808">Transferase</keyword>
<dbReference type="EMBL" id="OU015584">
    <property type="protein sequence ID" value="CAG5083319.1"/>
    <property type="molecule type" value="Genomic_DNA"/>
</dbReference>
<dbReference type="Pfam" id="PF02803">
    <property type="entry name" value="Thiolase_C"/>
    <property type="match status" value="1"/>
</dbReference>
<comment type="similarity">
    <text evidence="2 7">Belongs to the thiolase-like superfamily. Thiolase family.</text>
</comment>
<evidence type="ECO:0000259" key="8">
    <source>
        <dbReference type="Pfam" id="PF00108"/>
    </source>
</evidence>
<feature type="active site" description="Proton acceptor" evidence="6">
    <location>
        <position position="347"/>
    </location>
</feature>
<comment type="pathway">
    <text evidence="1">Lipid metabolism.</text>
</comment>
<dbReference type="Proteomes" id="UP000683507">
    <property type="component" value="Chromosome"/>
</dbReference>
<dbReference type="AlphaFoldDB" id="A0A916JN98"/>
<keyword evidence="4 7" id="KW-0012">Acyltransferase</keyword>
<dbReference type="InterPro" id="IPR002155">
    <property type="entry name" value="Thiolase"/>
</dbReference>
<reference evidence="10" key="1">
    <citation type="submission" date="2021-04" db="EMBL/GenBank/DDBJ databases">
        <authorList>
            <person name="Rodrigo-Torres L."/>
            <person name="Arahal R. D."/>
            <person name="Lucena T."/>
        </authorList>
    </citation>
    <scope>NUCLEOTIDE SEQUENCE</scope>
    <source>
        <strain evidence="10">AS29M-1</strain>
    </source>
</reference>
<dbReference type="InterPro" id="IPR050215">
    <property type="entry name" value="Thiolase-like_sf_Thiolase"/>
</dbReference>
<evidence type="ECO:0000256" key="1">
    <source>
        <dbReference type="ARBA" id="ARBA00005189"/>
    </source>
</evidence>
<dbReference type="GO" id="GO:0005737">
    <property type="term" value="C:cytoplasm"/>
    <property type="evidence" value="ECO:0007669"/>
    <property type="project" value="UniProtKB-ARBA"/>
</dbReference>
<dbReference type="PIRSF" id="PIRSF000429">
    <property type="entry name" value="Ac-CoA_Ac_transf"/>
    <property type="match status" value="1"/>
</dbReference>
<dbReference type="PANTHER" id="PTHR43853">
    <property type="entry name" value="3-KETOACYL-COA THIOLASE, PEROXISOMAL"/>
    <property type="match status" value="1"/>
</dbReference>
<accession>A0A916JN98</accession>
<dbReference type="KEGG" id="ptan:CRYO30217_02161"/>
<feature type="active site" description="Proton acceptor" evidence="6">
    <location>
        <position position="377"/>
    </location>
</feature>
<dbReference type="InterPro" id="IPR020616">
    <property type="entry name" value="Thiolase_N"/>
</dbReference>
<dbReference type="PROSITE" id="PS00098">
    <property type="entry name" value="THIOLASE_1"/>
    <property type="match status" value="1"/>
</dbReference>
<evidence type="ECO:0000256" key="3">
    <source>
        <dbReference type="ARBA" id="ARBA00022679"/>
    </source>
</evidence>
<dbReference type="FunFam" id="3.40.47.10:FF:000010">
    <property type="entry name" value="Acetyl-CoA acetyltransferase (Thiolase)"/>
    <property type="match status" value="1"/>
</dbReference>
<proteinExistence type="inferred from homology"/>
<dbReference type="InterPro" id="IPR020615">
    <property type="entry name" value="Thiolase_acyl_enz_int_AS"/>
</dbReference>
<dbReference type="NCBIfam" id="TIGR01930">
    <property type="entry name" value="AcCoA-C-Actrans"/>
    <property type="match status" value="1"/>
</dbReference>
<dbReference type="GO" id="GO:0006635">
    <property type="term" value="P:fatty acid beta-oxidation"/>
    <property type="evidence" value="ECO:0007669"/>
    <property type="project" value="TreeGrafter"/>
</dbReference>
<organism evidence="10 11">
    <name type="scientific">Parvicella tangerina</name>
    <dbReference type="NCBI Taxonomy" id="2829795"/>
    <lineage>
        <taxon>Bacteria</taxon>
        <taxon>Pseudomonadati</taxon>
        <taxon>Bacteroidota</taxon>
        <taxon>Flavobacteriia</taxon>
        <taxon>Flavobacteriales</taxon>
        <taxon>Parvicellaceae</taxon>
        <taxon>Parvicella</taxon>
    </lineage>
</organism>
<gene>
    <name evidence="10" type="primary">fadA</name>
    <name evidence="10" type="ORF">CRYO30217_02161</name>
</gene>
<dbReference type="PANTHER" id="PTHR43853:SF21">
    <property type="entry name" value="STEROID 3-KETOACYL-COA THIOLASE"/>
    <property type="match status" value="1"/>
</dbReference>
<feature type="domain" description="Thiolase N-terminal" evidence="8">
    <location>
        <begin position="5"/>
        <end position="261"/>
    </location>
</feature>
<dbReference type="RefSeq" id="WP_258542385.1">
    <property type="nucleotide sequence ID" value="NZ_OU015584.1"/>
</dbReference>
<evidence type="ECO:0000256" key="2">
    <source>
        <dbReference type="ARBA" id="ARBA00010982"/>
    </source>
</evidence>
<evidence type="ECO:0000313" key="10">
    <source>
        <dbReference type="EMBL" id="CAG5083319.1"/>
    </source>
</evidence>